<dbReference type="PANTHER" id="PTHR43312:SF1">
    <property type="entry name" value="NADP-DEPENDENT OXIDOREDUCTASE DOMAIN-CONTAINING PROTEIN"/>
    <property type="match status" value="1"/>
</dbReference>
<comment type="caution">
    <text evidence="2">The sequence shown here is derived from an EMBL/GenBank/DDBJ whole genome shotgun (WGS) entry which is preliminary data.</text>
</comment>
<dbReference type="AlphaFoldDB" id="X1GIG4"/>
<feature type="domain" description="NADP-dependent oxidoreductase" evidence="1">
    <location>
        <begin position="10"/>
        <end position="232"/>
    </location>
</feature>
<accession>X1GIG4</accession>
<evidence type="ECO:0000259" key="1">
    <source>
        <dbReference type="Pfam" id="PF00248"/>
    </source>
</evidence>
<name>X1GIG4_9ZZZZ</name>
<dbReference type="InterPro" id="IPR053135">
    <property type="entry name" value="AKR2_Oxidoreductase"/>
</dbReference>
<dbReference type="SUPFAM" id="SSF51430">
    <property type="entry name" value="NAD(P)-linked oxidoreductase"/>
    <property type="match status" value="1"/>
</dbReference>
<evidence type="ECO:0000313" key="2">
    <source>
        <dbReference type="EMBL" id="GAH44625.1"/>
    </source>
</evidence>
<dbReference type="Pfam" id="PF00248">
    <property type="entry name" value="Aldo_ket_red"/>
    <property type="match status" value="1"/>
</dbReference>
<dbReference type="EMBL" id="BARU01007380">
    <property type="protein sequence ID" value="GAH44625.1"/>
    <property type="molecule type" value="Genomic_DNA"/>
</dbReference>
<sequence>QIVRANLGKKLYTATKIPPKNSMWPSRREDSLGDCFPPDHIEEYVHTSLKNAGLESFDLMQFHTWEDSWLEDDRWVKKMDELRVQGLVHAFGISINRWEPWNGVKAVRSGLVDAVQVIYNIFDQNPEDELFPACMEMDVAVIARVPFDEGTLTGNLSLDSTWQEDDWRNTYFVPENLKSSVEHAERLKPLIPGDMTMPEMALRFILNNPAVSTIIPGMRKPGHVRDNIACSDAGALPEGLRNELRVHRWDRQPTEWSQ</sequence>
<organism evidence="2">
    <name type="scientific">marine sediment metagenome</name>
    <dbReference type="NCBI Taxonomy" id="412755"/>
    <lineage>
        <taxon>unclassified sequences</taxon>
        <taxon>metagenomes</taxon>
        <taxon>ecological metagenomes</taxon>
    </lineage>
</organism>
<gene>
    <name evidence="2" type="ORF">S03H2_14543</name>
</gene>
<reference evidence="2" key="1">
    <citation type="journal article" date="2014" name="Front. Microbiol.">
        <title>High frequency of phylogenetically diverse reductive dehalogenase-homologous genes in deep subseafloor sedimentary metagenomes.</title>
        <authorList>
            <person name="Kawai M."/>
            <person name="Futagami T."/>
            <person name="Toyoda A."/>
            <person name="Takaki Y."/>
            <person name="Nishi S."/>
            <person name="Hori S."/>
            <person name="Arai W."/>
            <person name="Tsubouchi T."/>
            <person name="Morono Y."/>
            <person name="Uchiyama I."/>
            <person name="Ito T."/>
            <person name="Fujiyama A."/>
            <person name="Inagaki F."/>
            <person name="Takami H."/>
        </authorList>
    </citation>
    <scope>NUCLEOTIDE SEQUENCE</scope>
    <source>
        <strain evidence="2">Expedition CK06-06</strain>
    </source>
</reference>
<dbReference type="CDD" id="cd19086">
    <property type="entry name" value="AKR_AKR11C1"/>
    <property type="match status" value="1"/>
</dbReference>
<dbReference type="PANTHER" id="PTHR43312">
    <property type="entry name" value="D-THREO-ALDOSE 1-DEHYDROGENASE"/>
    <property type="match status" value="1"/>
</dbReference>
<dbReference type="InterPro" id="IPR023210">
    <property type="entry name" value="NADP_OxRdtase_dom"/>
</dbReference>
<feature type="non-terminal residue" evidence="2">
    <location>
        <position position="1"/>
    </location>
</feature>
<dbReference type="InterPro" id="IPR036812">
    <property type="entry name" value="NAD(P)_OxRdtase_dom_sf"/>
</dbReference>
<protein>
    <recommendedName>
        <fullName evidence="1">NADP-dependent oxidoreductase domain-containing protein</fullName>
    </recommendedName>
</protein>
<proteinExistence type="predicted"/>
<dbReference type="Gene3D" id="3.20.20.100">
    <property type="entry name" value="NADP-dependent oxidoreductase domain"/>
    <property type="match status" value="1"/>
</dbReference>